<dbReference type="InterPro" id="IPR024752">
    <property type="entry name" value="Myb/SANT-like_dom"/>
</dbReference>
<protein>
    <submittedName>
        <fullName evidence="2">Expressed protein</fullName>
    </submittedName>
    <submittedName>
        <fullName evidence="3">Os11g0632200 protein</fullName>
    </submittedName>
</protein>
<gene>
    <name evidence="2" type="ordered locus">LOC_Os11g41410</name>
    <name evidence="3" type="ordered locus">Os11g0632200</name>
    <name evidence="3" type="ORF">OSNPB_110632200</name>
</gene>
<dbReference type="AlphaFoldDB" id="Q2R0U2"/>
<dbReference type="PaxDb" id="39947-Q2R0U2"/>
<organism evidence="2">
    <name type="scientific">Oryza sativa subsp. japonica</name>
    <name type="common">Rice</name>
    <dbReference type="NCBI Taxonomy" id="39947"/>
    <lineage>
        <taxon>Eukaryota</taxon>
        <taxon>Viridiplantae</taxon>
        <taxon>Streptophyta</taxon>
        <taxon>Embryophyta</taxon>
        <taxon>Tracheophyta</taxon>
        <taxon>Spermatophyta</taxon>
        <taxon>Magnoliopsida</taxon>
        <taxon>Liliopsida</taxon>
        <taxon>Poales</taxon>
        <taxon>Poaceae</taxon>
        <taxon>BOP clade</taxon>
        <taxon>Oryzoideae</taxon>
        <taxon>Oryzeae</taxon>
        <taxon>Oryzinae</taxon>
        <taxon>Oryza</taxon>
        <taxon>Oryza sativa</taxon>
    </lineage>
</organism>
<reference evidence="4" key="2">
    <citation type="journal article" date="2005" name="Nature">
        <title>The map-based sequence of the rice genome.</title>
        <authorList>
            <consortium name="International rice genome sequencing project (IRGSP)"/>
            <person name="Matsumoto T."/>
            <person name="Wu J."/>
            <person name="Kanamori H."/>
            <person name="Katayose Y."/>
            <person name="Fujisawa M."/>
            <person name="Namiki N."/>
            <person name="Mizuno H."/>
            <person name="Yamamoto K."/>
            <person name="Antonio B.A."/>
            <person name="Baba T."/>
            <person name="Sakata K."/>
            <person name="Nagamura Y."/>
            <person name="Aoki H."/>
            <person name="Arikawa K."/>
            <person name="Arita K."/>
            <person name="Bito T."/>
            <person name="Chiden Y."/>
            <person name="Fujitsuka N."/>
            <person name="Fukunaka R."/>
            <person name="Hamada M."/>
            <person name="Harada C."/>
            <person name="Hayashi A."/>
            <person name="Hijishita S."/>
            <person name="Honda M."/>
            <person name="Hosokawa S."/>
            <person name="Ichikawa Y."/>
            <person name="Idonuma A."/>
            <person name="Iijima M."/>
            <person name="Ikeda M."/>
            <person name="Ikeno M."/>
            <person name="Ito K."/>
            <person name="Ito S."/>
            <person name="Ito T."/>
            <person name="Ito Y."/>
            <person name="Ito Y."/>
            <person name="Iwabuchi A."/>
            <person name="Kamiya K."/>
            <person name="Karasawa W."/>
            <person name="Kurita K."/>
            <person name="Katagiri S."/>
            <person name="Kikuta A."/>
            <person name="Kobayashi H."/>
            <person name="Kobayashi N."/>
            <person name="Machita K."/>
            <person name="Maehara T."/>
            <person name="Masukawa M."/>
            <person name="Mizubayashi T."/>
            <person name="Mukai Y."/>
            <person name="Nagasaki H."/>
            <person name="Nagata Y."/>
            <person name="Naito S."/>
            <person name="Nakashima M."/>
            <person name="Nakama Y."/>
            <person name="Nakamichi Y."/>
            <person name="Nakamura M."/>
            <person name="Meguro A."/>
            <person name="Negishi M."/>
            <person name="Ohta I."/>
            <person name="Ohta T."/>
            <person name="Okamoto M."/>
            <person name="Ono N."/>
            <person name="Saji S."/>
            <person name="Sakaguchi M."/>
            <person name="Sakai K."/>
            <person name="Shibata M."/>
            <person name="Shimokawa T."/>
            <person name="Song J."/>
            <person name="Takazaki Y."/>
            <person name="Terasawa K."/>
            <person name="Tsugane M."/>
            <person name="Tsuji K."/>
            <person name="Ueda S."/>
            <person name="Waki K."/>
            <person name="Yamagata H."/>
            <person name="Yamamoto M."/>
            <person name="Yamamoto S."/>
            <person name="Yamane H."/>
            <person name="Yoshiki S."/>
            <person name="Yoshihara R."/>
            <person name="Yukawa K."/>
            <person name="Zhong H."/>
            <person name="Yano M."/>
            <person name="Yuan Q."/>
            <person name="Ouyang S."/>
            <person name="Liu J."/>
            <person name="Jones K.M."/>
            <person name="Gansberger K."/>
            <person name="Moffat K."/>
            <person name="Hill J."/>
            <person name="Bera J."/>
            <person name="Fadrosh D."/>
            <person name="Jin S."/>
            <person name="Johri S."/>
            <person name="Kim M."/>
            <person name="Overton L."/>
            <person name="Reardon M."/>
            <person name="Tsitrin T."/>
            <person name="Vuong H."/>
            <person name="Weaver B."/>
            <person name="Ciecko A."/>
            <person name="Tallon L."/>
            <person name="Jackson J."/>
            <person name="Pai G."/>
            <person name="Aken S.V."/>
            <person name="Utterback T."/>
            <person name="Reidmuller S."/>
            <person name="Feldblyum T."/>
            <person name="Hsiao J."/>
            <person name="Zismann V."/>
            <person name="Iobst S."/>
            <person name="de Vazeille A.R."/>
            <person name="Buell C.R."/>
            <person name="Ying K."/>
            <person name="Li Y."/>
            <person name="Lu T."/>
            <person name="Huang Y."/>
            <person name="Zhao Q."/>
            <person name="Feng Q."/>
            <person name="Zhang L."/>
            <person name="Zhu J."/>
            <person name="Weng Q."/>
            <person name="Mu J."/>
            <person name="Lu Y."/>
            <person name="Fan D."/>
            <person name="Liu Y."/>
            <person name="Guan J."/>
            <person name="Zhang Y."/>
            <person name="Yu S."/>
            <person name="Liu X."/>
            <person name="Zhang Y."/>
            <person name="Hong G."/>
            <person name="Han B."/>
            <person name="Choisne N."/>
            <person name="Demange N."/>
            <person name="Orjeda G."/>
            <person name="Samain S."/>
            <person name="Cattolico L."/>
            <person name="Pelletier E."/>
            <person name="Couloux A."/>
            <person name="Segurens B."/>
            <person name="Wincker P."/>
            <person name="D'Hont A."/>
            <person name="Scarpelli C."/>
            <person name="Weissenbach J."/>
            <person name="Salanoubat M."/>
            <person name="Quetier F."/>
            <person name="Yu Y."/>
            <person name="Kim H.R."/>
            <person name="Rambo T."/>
            <person name="Currie J."/>
            <person name="Collura K."/>
            <person name="Luo M."/>
            <person name="Yang T."/>
            <person name="Ammiraju J.S.S."/>
            <person name="Engler F."/>
            <person name="Soderlund C."/>
            <person name="Wing R.A."/>
            <person name="Palmer L.E."/>
            <person name="de la Bastide M."/>
            <person name="Spiegel L."/>
            <person name="Nascimento L."/>
            <person name="Zutavern T."/>
            <person name="O'Shaughnessy A."/>
            <person name="Dike S."/>
            <person name="Dedhia N."/>
            <person name="Preston R."/>
            <person name="Balija V."/>
            <person name="McCombie W.R."/>
            <person name="Chow T."/>
            <person name="Chen H."/>
            <person name="Chung M."/>
            <person name="Chen C."/>
            <person name="Shaw J."/>
            <person name="Wu H."/>
            <person name="Hsiao K."/>
            <person name="Chao Y."/>
            <person name="Chu M."/>
            <person name="Cheng C."/>
            <person name="Hour A."/>
            <person name="Lee P."/>
            <person name="Lin S."/>
            <person name="Lin Y."/>
            <person name="Liou J."/>
            <person name="Liu S."/>
            <person name="Hsing Y."/>
            <person name="Raghuvanshi S."/>
            <person name="Mohanty A."/>
            <person name="Bharti A.K."/>
            <person name="Gaur A."/>
            <person name="Gupta V."/>
            <person name="Kumar D."/>
            <person name="Ravi V."/>
            <person name="Vij S."/>
            <person name="Kapur A."/>
            <person name="Khurana P."/>
            <person name="Khurana P."/>
            <person name="Khurana J.P."/>
            <person name="Tyagi A.K."/>
            <person name="Gaikwad K."/>
            <person name="Singh A."/>
            <person name="Dalal V."/>
            <person name="Srivastava S."/>
            <person name="Dixit A."/>
            <person name="Pal A.K."/>
            <person name="Ghazi I.A."/>
            <person name="Yadav M."/>
            <person name="Pandit A."/>
            <person name="Bhargava A."/>
            <person name="Sureshbabu K."/>
            <person name="Batra K."/>
            <person name="Sharma T.R."/>
            <person name="Mohapatra T."/>
            <person name="Singh N.K."/>
            <person name="Messing J."/>
            <person name="Nelson A.B."/>
            <person name="Fuks G."/>
            <person name="Kavchok S."/>
            <person name="Keizer G."/>
            <person name="Linton E."/>
            <person name="Llaca V."/>
            <person name="Song R."/>
            <person name="Tanyolac B."/>
            <person name="Young S."/>
            <person name="Ho-Il K."/>
            <person name="Hahn J.H."/>
            <person name="Sangsakoo G."/>
            <person name="Vanavichit A."/>
            <person name="de Mattos Luiz.A.T."/>
            <person name="Zimmer P.D."/>
            <person name="Malone G."/>
            <person name="Dellagostin O."/>
            <person name="de Oliveira A.C."/>
            <person name="Bevan M."/>
            <person name="Bancroft I."/>
            <person name="Minx P."/>
            <person name="Cordum H."/>
            <person name="Wilson R."/>
            <person name="Cheng Z."/>
            <person name="Jin W."/>
            <person name="Jiang J."/>
            <person name="Leong S.A."/>
            <person name="Iwama H."/>
            <person name="Gojobori T."/>
            <person name="Itoh T."/>
            <person name="Niimura Y."/>
            <person name="Fujii Y."/>
            <person name="Habara T."/>
            <person name="Sakai H."/>
            <person name="Sato Y."/>
            <person name="Wilson G."/>
            <person name="Kumar K."/>
            <person name="McCouch S."/>
            <person name="Juretic N."/>
            <person name="Hoen D."/>
            <person name="Wright S."/>
            <person name="Bruskiewich R."/>
            <person name="Bureau T."/>
            <person name="Miyao A."/>
            <person name="Hirochika H."/>
            <person name="Nishikawa T."/>
            <person name="Kadowaki K."/>
            <person name="Sugiura M."/>
            <person name="Burr B."/>
            <person name="Sasaki T."/>
        </authorList>
    </citation>
    <scope>NUCLEOTIDE SEQUENCE [LARGE SCALE GENOMIC DNA]</scope>
    <source>
        <strain evidence="4">cv. Nipponbare</strain>
    </source>
</reference>
<dbReference type="HOGENOM" id="CLU_1920595_0_0_1"/>
<reference evidence="3" key="7">
    <citation type="submission" date="2015-10" db="EMBL/GenBank/DDBJ databases">
        <authorList>
            <person name="Sakai H."/>
            <person name="Kawahara Y."/>
            <person name="Matsumoto T."/>
            <person name="Buell C.R."/>
            <person name="Itoh T."/>
        </authorList>
    </citation>
    <scope>NUCLEOTIDE SEQUENCE</scope>
</reference>
<dbReference type="FunCoup" id="Q2R0U2">
    <property type="interactions" value="3"/>
</dbReference>
<dbReference type="Pfam" id="PF12776">
    <property type="entry name" value="Myb_DNA-bind_3"/>
    <property type="match status" value="1"/>
</dbReference>
<dbReference type="PANTHER" id="PTHR47906:SF7">
    <property type="entry name" value="OS05G0203500 PROTEIN"/>
    <property type="match status" value="1"/>
</dbReference>
<dbReference type="EMBL" id="AP014967">
    <property type="protein sequence ID" value="BAT14956.1"/>
    <property type="molecule type" value="Genomic_DNA"/>
</dbReference>
<reference evidence="2" key="4">
    <citation type="submission" date="2006-01" db="EMBL/GenBank/DDBJ databases">
        <authorList>
            <person name="Buell R."/>
        </authorList>
    </citation>
    <scope>NUCLEOTIDE SEQUENCE</scope>
</reference>
<accession>Q2R0U2</accession>
<dbReference type="Gramene" id="Os11t0632200-01">
    <property type="protein sequence ID" value="Os11t0632200-01"/>
    <property type="gene ID" value="Os11g0632200"/>
</dbReference>
<dbReference type="PANTHER" id="PTHR47906">
    <property type="entry name" value="OSJNBB0050O03.9 PROTEIN-RELATED"/>
    <property type="match status" value="1"/>
</dbReference>
<sequence>MFPSKGLLSDLKLQVHTIDVGESNSNGKGKGKGKAGKGVVRAKPINWPPALCKFLIDWYIEKKLKLPPKGVIKKIHRTACTSAINAKYGSTYTADQVQRHYRCHKENWGLVARHLNDSGNGWDETNRMLTLS</sequence>
<evidence type="ECO:0000259" key="1">
    <source>
        <dbReference type="Pfam" id="PF12776"/>
    </source>
</evidence>
<reference evidence="2" key="1">
    <citation type="journal article" date="2005" name="BMC Biol.">
        <title>The sequence of rice chromosomes 11 and 12, rich in disease resistance genes and recent gene duplications.</title>
        <authorList>
            <consortium name="The rice chromosomes 11 and 12 sequencing consortia"/>
        </authorList>
    </citation>
    <scope>NUCLEOTIDE SEQUENCE [LARGE SCALE GENOMIC DNA]</scope>
</reference>
<evidence type="ECO:0000313" key="2">
    <source>
        <dbReference type="EMBL" id="ABA94969.2"/>
    </source>
</evidence>
<proteinExistence type="predicted"/>
<reference evidence="3" key="5">
    <citation type="journal article" date="2013" name="Plant Cell Physiol.">
        <title>Rice Annotation Project Database (RAP-DB): an integrative and interactive database for rice genomics.</title>
        <authorList>
            <person name="Sakai H."/>
            <person name="Lee S.S."/>
            <person name="Tanaka T."/>
            <person name="Numa H."/>
            <person name="Kim J."/>
            <person name="Kawahara Y."/>
            <person name="Wakimoto H."/>
            <person name="Yang C.C."/>
            <person name="Iwamoto M."/>
            <person name="Abe T."/>
            <person name="Yamada Y."/>
            <person name="Muto A."/>
            <person name="Inokuchi H."/>
            <person name="Ikemura T."/>
            <person name="Matsumoto T."/>
            <person name="Sasaki T."/>
            <person name="Itoh T."/>
        </authorList>
    </citation>
    <scope>NUCLEOTIDE SEQUENCE</scope>
</reference>
<evidence type="ECO:0000313" key="3">
    <source>
        <dbReference type="EMBL" id="BAT14956.1"/>
    </source>
</evidence>
<dbReference type="STRING" id="39947.Q2R0U2"/>
<reference evidence="3 4" key="6">
    <citation type="journal article" date="2013" name="Rice">
        <title>Improvement of the Oryza sativa Nipponbare reference genome using next generation sequence and optical map data.</title>
        <authorList>
            <person name="Kawahara Y."/>
            <person name="de la Bastide M."/>
            <person name="Hamilton J.P."/>
            <person name="Kanamori H."/>
            <person name="McCombie W.R."/>
            <person name="Ouyang S."/>
            <person name="Schwartz D.C."/>
            <person name="Tanaka T."/>
            <person name="Wu J."/>
            <person name="Zhou S."/>
            <person name="Childs K.L."/>
            <person name="Davidson R.M."/>
            <person name="Lin H."/>
            <person name="Quesada-Ocampo L."/>
            <person name="Vaillancourt B."/>
            <person name="Sakai H."/>
            <person name="Lee S.S."/>
            <person name="Kim J."/>
            <person name="Numa H."/>
            <person name="Itoh T."/>
            <person name="Buell C.R."/>
            <person name="Matsumoto T."/>
        </authorList>
    </citation>
    <scope>NUCLEOTIDE SEQUENCE [LARGE SCALE GENOMIC DNA]</scope>
    <source>
        <strain evidence="4">cv. Nipponbare</strain>
    </source>
</reference>
<dbReference type="EMBL" id="DP000010">
    <property type="protein sequence ID" value="ABA94969.2"/>
    <property type="molecule type" value="Genomic_DNA"/>
</dbReference>
<name>Q2R0U2_ORYSJ</name>
<dbReference type="Proteomes" id="UP000059680">
    <property type="component" value="Chromosome 11"/>
</dbReference>
<evidence type="ECO:0000313" key="4">
    <source>
        <dbReference type="Proteomes" id="UP000059680"/>
    </source>
</evidence>
<keyword evidence="4" id="KW-1185">Reference proteome</keyword>
<dbReference type="OMA" id="KIERTIV"/>
<dbReference type="InParanoid" id="Q2R0U2"/>
<dbReference type="eggNOG" id="KOG4585">
    <property type="taxonomic scope" value="Eukaryota"/>
</dbReference>
<reference evidence="2" key="3">
    <citation type="submission" date="2005-04" db="EMBL/GenBank/DDBJ databases">
        <authorList>
            <person name="Buell C.R."/>
            <person name="Wing R.A."/>
            <person name="McCombie W.A."/>
            <person name="Ouyang S."/>
        </authorList>
    </citation>
    <scope>NUCLEOTIDE SEQUENCE</scope>
</reference>
<feature type="domain" description="Myb/SANT-like" evidence="1">
    <location>
        <begin position="47"/>
        <end position="130"/>
    </location>
</feature>